<keyword evidence="2" id="KW-1185">Reference proteome</keyword>
<proteinExistence type="predicted"/>
<accession>A0ABQ7IPW5</accession>
<dbReference type="RefSeq" id="XP_038811252.1">
    <property type="nucleotide sequence ID" value="XM_038952602.1"/>
</dbReference>
<dbReference type="Proteomes" id="UP000783213">
    <property type="component" value="Unassembled WGS sequence"/>
</dbReference>
<organism evidence="1 2">
    <name type="scientific">Botrytis deweyae</name>
    <dbReference type="NCBI Taxonomy" id="2478750"/>
    <lineage>
        <taxon>Eukaryota</taxon>
        <taxon>Fungi</taxon>
        <taxon>Dikarya</taxon>
        <taxon>Ascomycota</taxon>
        <taxon>Pezizomycotina</taxon>
        <taxon>Leotiomycetes</taxon>
        <taxon>Helotiales</taxon>
        <taxon>Sclerotiniaceae</taxon>
        <taxon>Botrytis</taxon>
    </lineage>
</organism>
<reference evidence="1 2" key="1">
    <citation type="journal article" date="2020" name="Genome Biol. Evol.">
        <title>Comparative genomics of Sclerotiniaceae.</title>
        <authorList>
            <person name="Valero Jimenez C.A."/>
            <person name="Steentjes M."/>
            <person name="Scholten O.E."/>
            <person name="Van Kan J.A.L."/>
        </authorList>
    </citation>
    <scope>NUCLEOTIDE SEQUENCE [LARGE SCALE GENOMIC DNA]</scope>
    <source>
        <strain evidence="1 2">B1</strain>
    </source>
</reference>
<dbReference type="InterPro" id="IPR036852">
    <property type="entry name" value="Peptidase_S8/S53_dom_sf"/>
</dbReference>
<protein>
    <submittedName>
        <fullName evidence="1">Uncharacterized protein</fullName>
    </submittedName>
</protein>
<dbReference type="GeneID" id="62231755"/>
<evidence type="ECO:0000313" key="1">
    <source>
        <dbReference type="EMBL" id="KAF7930581.1"/>
    </source>
</evidence>
<dbReference type="Gene3D" id="3.40.50.200">
    <property type="entry name" value="Peptidase S8/S53 domain"/>
    <property type="match status" value="1"/>
</dbReference>
<name>A0ABQ7IPW5_9HELO</name>
<evidence type="ECO:0000313" key="2">
    <source>
        <dbReference type="Proteomes" id="UP000783213"/>
    </source>
</evidence>
<dbReference type="EMBL" id="RCSX01000009">
    <property type="protein sequence ID" value="KAF7930581.1"/>
    <property type="molecule type" value="Genomic_DNA"/>
</dbReference>
<sequence length="120" mass="12968">MSRNEVETMLRPTRRVGRQFGVGSSTQGFLANVHYQAEINDRNVIGVASFLNESARYSDLALFEEKLAPGALGQNMTVFSINGAPNDQSPGSSTEANLDIQHVIDMANGVHVTEFITGLA</sequence>
<gene>
    <name evidence="1" type="ORF">EAE98_004981</name>
</gene>
<comment type="caution">
    <text evidence="1">The sequence shown here is derived from an EMBL/GenBank/DDBJ whole genome shotgun (WGS) entry which is preliminary data.</text>
</comment>